<keyword evidence="2" id="KW-0805">Transcription regulation</keyword>
<feature type="compositionally biased region" description="Low complexity" evidence="7">
    <location>
        <begin position="245"/>
        <end position="258"/>
    </location>
</feature>
<accession>A0A7N0U114</accession>
<dbReference type="GO" id="GO:0005634">
    <property type="term" value="C:nucleus"/>
    <property type="evidence" value="ECO:0007669"/>
    <property type="project" value="UniProtKB-SubCell"/>
</dbReference>
<feature type="region of interest" description="Disordered" evidence="7">
    <location>
        <begin position="202"/>
        <end position="265"/>
    </location>
</feature>
<dbReference type="InterPro" id="IPR036576">
    <property type="entry name" value="WRKY_dom_sf"/>
</dbReference>
<dbReference type="GO" id="GO:0003700">
    <property type="term" value="F:DNA-binding transcription factor activity"/>
    <property type="evidence" value="ECO:0007669"/>
    <property type="project" value="InterPro"/>
</dbReference>
<dbReference type="Proteomes" id="UP000594263">
    <property type="component" value="Unplaced"/>
</dbReference>
<dbReference type="PANTHER" id="PTHR32096">
    <property type="entry name" value="WRKY TRANSCRIPTION FACTOR 30-RELATED-RELATED"/>
    <property type="match status" value="1"/>
</dbReference>
<feature type="domain" description="WRKY" evidence="8">
    <location>
        <begin position="145"/>
        <end position="211"/>
    </location>
</feature>
<evidence type="ECO:0000256" key="4">
    <source>
        <dbReference type="ARBA" id="ARBA00023163"/>
    </source>
</evidence>
<dbReference type="SMART" id="SM00774">
    <property type="entry name" value="WRKY"/>
    <property type="match status" value="1"/>
</dbReference>
<dbReference type="PROSITE" id="PS50811">
    <property type="entry name" value="WRKY"/>
    <property type="match status" value="1"/>
</dbReference>
<dbReference type="Gene3D" id="2.20.25.80">
    <property type="entry name" value="WRKY domain"/>
    <property type="match status" value="1"/>
</dbReference>
<dbReference type="AlphaFoldDB" id="A0A7N0U114"/>
<name>A0A7N0U114_KALFE</name>
<evidence type="ECO:0000256" key="5">
    <source>
        <dbReference type="ARBA" id="ARBA00023242"/>
    </source>
</evidence>
<dbReference type="GO" id="GO:0000976">
    <property type="term" value="F:transcription cis-regulatory region binding"/>
    <property type="evidence" value="ECO:0007669"/>
    <property type="project" value="TreeGrafter"/>
</dbReference>
<dbReference type="FunFam" id="2.20.25.80:FF:000007">
    <property type="entry name" value="WRKY transcription factor 22"/>
    <property type="match status" value="1"/>
</dbReference>
<keyword evidence="3" id="KW-0238">DNA-binding</keyword>
<dbReference type="SUPFAM" id="SSF118290">
    <property type="entry name" value="WRKY DNA-binding domain"/>
    <property type="match status" value="1"/>
</dbReference>
<dbReference type="PANTHER" id="PTHR32096:SF80">
    <property type="entry name" value="WRKY TRANSCRIPTION FACTOR 27-RELATED"/>
    <property type="match status" value="1"/>
</dbReference>
<reference evidence="9" key="1">
    <citation type="submission" date="2021-01" db="UniProtKB">
        <authorList>
            <consortium name="EnsemblPlants"/>
        </authorList>
    </citation>
    <scope>IDENTIFICATION</scope>
</reference>
<evidence type="ECO:0000259" key="8">
    <source>
        <dbReference type="PROSITE" id="PS50811"/>
    </source>
</evidence>
<evidence type="ECO:0000256" key="3">
    <source>
        <dbReference type="ARBA" id="ARBA00023125"/>
    </source>
</evidence>
<evidence type="ECO:0000256" key="2">
    <source>
        <dbReference type="ARBA" id="ARBA00023015"/>
    </source>
</evidence>
<protein>
    <recommendedName>
        <fullName evidence="8">WRKY domain-containing protein</fullName>
    </recommendedName>
</protein>
<dbReference type="EnsemblPlants" id="Kaladp0050s0164.1.v1.1">
    <property type="protein sequence ID" value="Kaladp0050s0164.1.v1.1"/>
    <property type="gene ID" value="Kaladp0050s0164.v1.1"/>
</dbReference>
<dbReference type="InterPro" id="IPR003657">
    <property type="entry name" value="WRKY_dom"/>
</dbReference>
<feature type="compositionally biased region" description="Pro residues" evidence="7">
    <location>
        <begin position="232"/>
        <end position="244"/>
    </location>
</feature>
<organism evidence="9 10">
    <name type="scientific">Kalanchoe fedtschenkoi</name>
    <name type="common">Lavender scallops</name>
    <name type="synonym">South American air plant</name>
    <dbReference type="NCBI Taxonomy" id="63787"/>
    <lineage>
        <taxon>Eukaryota</taxon>
        <taxon>Viridiplantae</taxon>
        <taxon>Streptophyta</taxon>
        <taxon>Embryophyta</taxon>
        <taxon>Tracheophyta</taxon>
        <taxon>Spermatophyta</taxon>
        <taxon>Magnoliopsida</taxon>
        <taxon>eudicotyledons</taxon>
        <taxon>Gunneridae</taxon>
        <taxon>Pentapetalae</taxon>
        <taxon>Saxifragales</taxon>
        <taxon>Crassulaceae</taxon>
        <taxon>Kalanchoe</taxon>
    </lineage>
</organism>
<comment type="similarity">
    <text evidence="6">Belongs to the WRKY group II-e family.</text>
</comment>
<comment type="subcellular location">
    <subcellularLocation>
        <location evidence="1">Nucleus</location>
    </subcellularLocation>
</comment>
<evidence type="ECO:0000313" key="10">
    <source>
        <dbReference type="Proteomes" id="UP000594263"/>
    </source>
</evidence>
<sequence length="328" mass="36059">MIMDDNWGLHAVVNGCTQQAQQWNNAVDIQEELLFHMGQNHHQLPDLPFDLISSPMSFDLHELEDIYKLPFGDGLASGVMLASGSNPKLAVDMQQHHQQYEVFGGSSSSAYHLPGDNGTAFIAAAAASNRAKRKNQQKRVVQHVTANGLSTDLWAWRKYGQKPIKGSFYPRSYYRCSSSKGCAARKQVEQSSLDPNIFTITYTADHNHPHPTRRSSLSGVSKNKKASSAPPNKKPTPPPPPPTSSLPLKDSSSSNSPTMLNMSAPTTPLMVENTSREDGIKEECSTVAVEDGSMMDLGCLGFEEEIGEMGFDGYQSWFPHWLDGRSTC</sequence>
<keyword evidence="4" id="KW-0804">Transcription</keyword>
<evidence type="ECO:0000256" key="6">
    <source>
        <dbReference type="ARBA" id="ARBA00060761"/>
    </source>
</evidence>
<evidence type="ECO:0000256" key="1">
    <source>
        <dbReference type="ARBA" id="ARBA00004123"/>
    </source>
</evidence>
<dbReference type="InterPro" id="IPR044810">
    <property type="entry name" value="WRKY_plant"/>
</dbReference>
<proteinExistence type="inferred from homology"/>
<evidence type="ECO:0000313" key="9">
    <source>
        <dbReference type="EnsemblPlants" id="Kaladp0050s0164.1.v1.1"/>
    </source>
</evidence>
<evidence type="ECO:0000256" key="7">
    <source>
        <dbReference type="SAM" id="MobiDB-lite"/>
    </source>
</evidence>
<dbReference type="Pfam" id="PF03106">
    <property type="entry name" value="WRKY"/>
    <property type="match status" value="1"/>
</dbReference>
<keyword evidence="5" id="KW-0539">Nucleus</keyword>
<keyword evidence="10" id="KW-1185">Reference proteome</keyword>
<dbReference type="Gramene" id="Kaladp0050s0164.1.v1.1">
    <property type="protein sequence ID" value="Kaladp0050s0164.1.v1.1"/>
    <property type="gene ID" value="Kaladp0050s0164.v1.1"/>
</dbReference>